<sequence length="71" mass="8108">MVFVKMTATLSGFDLRALKLLLKLNCLIFFNSVEKDGGFVDIDLRALELFLTSVFEVFNFVEEDANLQMLI</sequence>
<name>A0ACC0LHY5_RHOML</name>
<dbReference type="Proteomes" id="UP001062846">
    <property type="component" value="Chromosome 12"/>
</dbReference>
<gene>
    <name evidence="1" type="ORF">RHMOL_Rhmol12G0111000</name>
</gene>
<protein>
    <submittedName>
        <fullName evidence="1">Uncharacterized protein</fullName>
    </submittedName>
</protein>
<keyword evidence="2" id="KW-1185">Reference proteome</keyword>
<proteinExistence type="predicted"/>
<accession>A0ACC0LHY5</accession>
<dbReference type="EMBL" id="CM046399">
    <property type="protein sequence ID" value="KAI8527919.1"/>
    <property type="molecule type" value="Genomic_DNA"/>
</dbReference>
<comment type="caution">
    <text evidence="1">The sequence shown here is derived from an EMBL/GenBank/DDBJ whole genome shotgun (WGS) entry which is preliminary data.</text>
</comment>
<organism evidence="1 2">
    <name type="scientific">Rhododendron molle</name>
    <name type="common">Chinese azalea</name>
    <name type="synonym">Azalea mollis</name>
    <dbReference type="NCBI Taxonomy" id="49168"/>
    <lineage>
        <taxon>Eukaryota</taxon>
        <taxon>Viridiplantae</taxon>
        <taxon>Streptophyta</taxon>
        <taxon>Embryophyta</taxon>
        <taxon>Tracheophyta</taxon>
        <taxon>Spermatophyta</taxon>
        <taxon>Magnoliopsida</taxon>
        <taxon>eudicotyledons</taxon>
        <taxon>Gunneridae</taxon>
        <taxon>Pentapetalae</taxon>
        <taxon>asterids</taxon>
        <taxon>Ericales</taxon>
        <taxon>Ericaceae</taxon>
        <taxon>Ericoideae</taxon>
        <taxon>Rhodoreae</taxon>
        <taxon>Rhododendron</taxon>
    </lineage>
</organism>
<evidence type="ECO:0000313" key="2">
    <source>
        <dbReference type="Proteomes" id="UP001062846"/>
    </source>
</evidence>
<reference evidence="1" key="1">
    <citation type="submission" date="2022-02" db="EMBL/GenBank/DDBJ databases">
        <title>Plant Genome Project.</title>
        <authorList>
            <person name="Zhang R.-G."/>
        </authorList>
    </citation>
    <scope>NUCLEOTIDE SEQUENCE</scope>
    <source>
        <strain evidence="1">AT1</strain>
    </source>
</reference>
<evidence type="ECO:0000313" key="1">
    <source>
        <dbReference type="EMBL" id="KAI8527919.1"/>
    </source>
</evidence>